<name>A0ACC2NHL8_9HYME</name>
<comment type="caution">
    <text evidence="1">The sequence shown here is derived from an EMBL/GenBank/DDBJ whole genome shotgun (WGS) entry which is preliminary data.</text>
</comment>
<proteinExistence type="predicted"/>
<protein>
    <submittedName>
        <fullName evidence="1">Uncharacterized protein</fullName>
    </submittedName>
</protein>
<dbReference type="EMBL" id="CM056743">
    <property type="protein sequence ID" value="KAJ8669060.1"/>
    <property type="molecule type" value="Genomic_DNA"/>
</dbReference>
<sequence length="252" mass="28732">MPLENIFLHKVMSIPGLLMPDEPLETADHCIRDTVTDSVCLHEGQAISAEDCHTRCKEADQNYINRGVCMHNVCFCEWTAPDDPYLCTYKTLEDSMGIERKFIKLIRESSLSDSDVVLTDEDSHYLGSSGESSGPHSVASNSIHDTPSEMCQHGNERISENECDRRCLMLAVRTGWKIKRGFCLNGKCRCRFHKFGICLSRKLSSLESRLHQEEIERFDRLAPNRVSRGSRIIRDASLIPFCMREENAYHIS</sequence>
<dbReference type="Proteomes" id="UP001239111">
    <property type="component" value="Chromosome 3"/>
</dbReference>
<accession>A0ACC2NHL8</accession>
<evidence type="ECO:0000313" key="1">
    <source>
        <dbReference type="EMBL" id="KAJ8669060.1"/>
    </source>
</evidence>
<organism evidence="1 2">
    <name type="scientific">Eretmocerus hayati</name>
    <dbReference type="NCBI Taxonomy" id="131215"/>
    <lineage>
        <taxon>Eukaryota</taxon>
        <taxon>Metazoa</taxon>
        <taxon>Ecdysozoa</taxon>
        <taxon>Arthropoda</taxon>
        <taxon>Hexapoda</taxon>
        <taxon>Insecta</taxon>
        <taxon>Pterygota</taxon>
        <taxon>Neoptera</taxon>
        <taxon>Endopterygota</taxon>
        <taxon>Hymenoptera</taxon>
        <taxon>Apocrita</taxon>
        <taxon>Proctotrupomorpha</taxon>
        <taxon>Chalcidoidea</taxon>
        <taxon>Aphelinidae</taxon>
        <taxon>Aphelininae</taxon>
        <taxon>Eretmocerus</taxon>
    </lineage>
</organism>
<gene>
    <name evidence="1" type="ORF">QAD02_000319</name>
</gene>
<keyword evidence="2" id="KW-1185">Reference proteome</keyword>
<reference evidence="1" key="1">
    <citation type="submission" date="2023-04" db="EMBL/GenBank/DDBJ databases">
        <title>A chromosome-level genome assembly of the parasitoid wasp Eretmocerus hayati.</title>
        <authorList>
            <person name="Zhong Y."/>
            <person name="Liu S."/>
            <person name="Liu Y."/>
        </authorList>
    </citation>
    <scope>NUCLEOTIDE SEQUENCE</scope>
    <source>
        <strain evidence="1">ZJU_SS_LIU_2023</strain>
    </source>
</reference>
<evidence type="ECO:0000313" key="2">
    <source>
        <dbReference type="Proteomes" id="UP001239111"/>
    </source>
</evidence>